<dbReference type="SUPFAM" id="SSF49785">
    <property type="entry name" value="Galactose-binding domain-like"/>
    <property type="match status" value="1"/>
</dbReference>
<dbReference type="Proteomes" id="UP001236258">
    <property type="component" value="Unassembled WGS sequence"/>
</dbReference>
<evidence type="ECO:0000313" key="5">
    <source>
        <dbReference type="Proteomes" id="UP001236258"/>
    </source>
</evidence>
<dbReference type="Pfam" id="PF04862">
    <property type="entry name" value="DUF642"/>
    <property type="match status" value="1"/>
</dbReference>
<reference evidence="4 5" key="1">
    <citation type="submission" date="2023-08" db="EMBL/GenBank/DDBJ databases">
        <authorList>
            <person name="Joshi A."/>
            <person name="Thite S."/>
        </authorList>
    </citation>
    <scope>NUCLEOTIDE SEQUENCE [LARGE SCALE GENOMIC DNA]</scope>
    <source>
        <strain evidence="4 5">1E1</strain>
    </source>
</reference>
<feature type="domain" description="DUF642" evidence="3">
    <location>
        <begin position="26"/>
        <end position="171"/>
    </location>
</feature>
<keyword evidence="2" id="KW-0732">Signal</keyword>
<organism evidence="4 5">
    <name type="scientific">Alkalimonas delamerensis</name>
    <dbReference type="NCBI Taxonomy" id="265981"/>
    <lineage>
        <taxon>Bacteria</taxon>
        <taxon>Pseudomonadati</taxon>
        <taxon>Pseudomonadota</taxon>
        <taxon>Gammaproteobacteria</taxon>
        <taxon>Alkalimonas</taxon>
    </lineage>
</organism>
<keyword evidence="1" id="KW-1133">Transmembrane helix</keyword>
<keyword evidence="1" id="KW-0812">Transmembrane</keyword>
<name>A0ABT9GTV6_9GAMM</name>
<accession>A0ABT9GTV6</accession>
<dbReference type="InterPro" id="IPR008979">
    <property type="entry name" value="Galactose-bd-like_sf"/>
</dbReference>
<proteinExistence type="predicted"/>
<evidence type="ECO:0000256" key="1">
    <source>
        <dbReference type="SAM" id="Phobius"/>
    </source>
</evidence>
<sequence length="207" mass="22103">MSLALVRTVVGAAVLAVASFSSQASLIVNGDFEANPINPNSWTWKPSSEVPGWQGSNIEIWNSMNGVQAMTGNHFIELNAHGGNTGAWSIFQSFATDIGQSYELSFYYRARNGSNEQFEVTVADLSQTLNEHTNQGWSFFSSSFVATDTNTTLRFTSHNSGTIGNFLDGVSVVAQQGVAAVSAPATFGVFAAGLLALGLTRRSRHKG</sequence>
<keyword evidence="5" id="KW-1185">Reference proteome</keyword>
<dbReference type="Gene3D" id="2.60.120.260">
    <property type="entry name" value="Galactose-binding domain-like"/>
    <property type="match status" value="1"/>
</dbReference>
<evidence type="ECO:0000259" key="3">
    <source>
        <dbReference type="Pfam" id="PF04862"/>
    </source>
</evidence>
<protein>
    <submittedName>
        <fullName evidence="4">DUF642 domain-containing protein</fullName>
    </submittedName>
</protein>
<dbReference type="InterPro" id="IPR006946">
    <property type="entry name" value="DGR2-like_dom"/>
</dbReference>
<dbReference type="RefSeq" id="WP_305946413.1">
    <property type="nucleotide sequence ID" value="NZ_JAUZVY010000007.1"/>
</dbReference>
<dbReference type="EMBL" id="JAUZVY010000007">
    <property type="protein sequence ID" value="MDP4530403.1"/>
    <property type="molecule type" value="Genomic_DNA"/>
</dbReference>
<keyword evidence="1" id="KW-0472">Membrane</keyword>
<feature type="signal peptide" evidence="2">
    <location>
        <begin position="1"/>
        <end position="24"/>
    </location>
</feature>
<feature type="chain" id="PRO_5046431298" evidence="2">
    <location>
        <begin position="25"/>
        <end position="207"/>
    </location>
</feature>
<comment type="caution">
    <text evidence="4">The sequence shown here is derived from an EMBL/GenBank/DDBJ whole genome shotgun (WGS) entry which is preliminary data.</text>
</comment>
<evidence type="ECO:0000313" key="4">
    <source>
        <dbReference type="EMBL" id="MDP4530403.1"/>
    </source>
</evidence>
<feature type="transmembrane region" description="Helical" evidence="1">
    <location>
        <begin position="177"/>
        <end position="199"/>
    </location>
</feature>
<evidence type="ECO:0000256" key="2">
    <source>
        <dbReference type="SAM" id="SignalP"/>
    </source>
</evidence>
<gene>
    <name evidence="4" type="ORF">Q3O59_15335</name>
</gene>